<reference evidence="1 2" key="1">
    <citation type="journal article" date="2020" name="Microorganisms">
        <title>Osmotic Adaptation and Compatible Solute Biosynthesis of Phototrophic Bacteria as Revealed from Genome Analyses.</title>
        <authorList>
            <person name="Imhoff J.F."/>
            <person name="Rahn T."/>
            <person name="Kunzel S."/>
            <person name="Keller A."/>
            <person name="Neulinger S.C."/>
        </authorList>
    </citation>
    <scope>NUCLEOTIDE SEQUENCE [LARGE SCALE GENOMIC DNA]</scope>
    <source>
        <strain evidence="1 2">DSM 9895</strain>
    </source>
</reference>
<dbReference type="PANTHER" id="PTHR39290:SF6">
    <property type="entry name" value="S-ADENOSYL-L-METHIONINE-DEPENDENT METHYLTRANSFERASES SUPERFAMILY PROTEIN"/>
    <property type="match status" value="1"/>
</dbReference>
<sequence length="211" mass="23002">MVQDHDTRTTVGVTHPLLTLMDGWLRGLLPTDQQIRDAVHDLWASDRARARSVRDAYIRRFGFTVPLPRAVRSIADLGPIVEVGAGTGHLSKLISHEGSLAFATDGGDGRQYSLNIGAWEQVHPMDAAFAAASLPERTVLLSWPHGSEWPVRLLSAMSSGQTLVHSGEGEGGCCAGPLFFKTLHRDFEPVTALPSLSFPGIHDSFSVWQKR</sequence>
<name>A0ABS1DAJ1_9PROT</name>
<evidence type="ECO:0000313" key="1">
    <source>
        <dbReference type="EMBL" id="MBK1666971.1"/>
    </source>
</evidence>
<protein>
    <recommendedName>
        <fullName evidence="3">Methyltransferase type 11 domain-containing protein</fullName>
    </recommendedName>
</protein>
<evidence type="ECO:0000313" key="2">
    <source>
        <dbReference type="Proteomes" id="UP001296873"/>
    </source>
</evidence>
<comment type="caution">
    <text evidence="1">The sequence shown here is derived from an EMBL/GenBank/DDBJ whole genome shotgun (WGS) entry which is preliminary data.</text>
</comment>
<dbReference type="Proteomes" id="UP001296873">
    <property type="component" value="Unassembled WGS sequence"/>
</dbReference>
<proteinExistence type="predicted"/>
<organism evidence="1 2">
    <name type="scientific">Rhodovibrio sodomensis</name>
    <dbReference type="NCBI Taxonomy" id="1088"/>
    <lineage>
        <taxon>Bacteria</taxon>
        <taxon>Pseudomonadati</taxon>
        <taxon>Pseudomonadota</taxon>
        <taxon>Alphaproteobacteria</taxon>
        <taxon>Rhodospirillales</taxon>
        <taxon>Rhodovibrionaceae</taxon>
        <taxon>Rhodovibrio</taxon>
    </lineage>
</organism>
<evidence type="ECO:0008006" key="3">
    <source>
        <dbReference type="Google" id="ProtNLM"/>
    </source>
</evidence>
<accession>A0ABS1DAJ1</accession>
<dbReference type="RefSeq" id="WP_200339029.1">
    <property type="nucleotide sequence ID" value="NZ_NRRL01000003.1"/>
</dbReference>
<dbReference type="EMBL" id="NRRL01000003">
    <property type="protein sequence ID" value="MBK1666971.1"/>
    <property type="molecule type" value="Genomic_DNA"/>
</dbReference>
<dbReference type="PANTHER" id="PTHR39290">
    <property type="entry name" value="C3H1-TYPE DOMAIN-CONTAINING PROTEIN-RELATED"/>
    <property type="match status" value="1"/>
</dbReference>
<keyword evidence="2" id="KW-1185">Reference proteome</keyword>
<gene>
    <name evidence="1" type="ORF">CKO28_02800</name>
</gene>